<reference evidence="6 7" key="1">
    <citation type="submission" date="2013-11" db="EMBL/GenBank/DDBJ databases">
        <title>Genome sequencing of Stegodyphus mimosarum.</title>
        <authorList>
            <person name="Bechsgaard J."/>
        </authorList>
    </citation>
    <scope>NUCLEOTIDE SEQUENCE [LARGE SCALE GENOMIC DNA]</scope>
</reference>
<dbReference type="InterPro" id="IPR029034">
    <property type="entry name" value="Cystine-knot_cytokine"/>
</dbReference>
<dbReference type="Pfam" id="PF16077">
    <property type="entry name" value="Spaetzle"/>
    <property type="match status" value="1"/>
</dbReference>
<dbReference type="OrthoDB" id="6359065at2759"/>
<evidence type="ECO:0000256" key="2">
    <source>
        <dbReference type="ARBA" id="ARBA00023157"/>
    </source>
</evidence>
<evidence type="ECO:0000256" key="1">
    <source>
        <dbReference type="ARBA" id="ARBA00022729"/>
    </source>
</evidence>
<gene>
    <name evidence="6" type="ORF">X975_24351</name>
</gene>
<dbReference type="InterPro" id="IPR052444">
    <property type="entry name" value="Spz/Toll_ligand-like"/>
</dbReference>
<dbReference type="PANTHER" id="PTHR23199">
    <property type="entry name" value="NEUROTROPHIN 1-RELATED"/>
    <property type="match status" value="1"/>
</dbReference>
<evidence type="ECO:0000313" key="6">
    <source>
        <dbReference type="EMBL" id="KFM76018.1"/>
    </source>
</evidence>
<protein>
    <recommendedName>
        <fullName evidence="5">Spaetzle domain-containing protein</fullName>
    </recommendedName>
</protein>
<keyword evidence="7" id="KW-1185">Reference proteome</keyword>
<dbReference type="PANTHER" id="PTHR23199:SF16">
    <property type="entry name" value="PROTEIN SPAETZLE 5"/>
    <property type="match status" value="1"/>
</dbReference>
<keyword evidence="2" id="KW-1015">Disulfide bond</keyword>
<feature type="signal peptide" evidence="4">
    <location>
        <begin position="1"/>
        <end position="16"/>
    </location>
</feature>
<sequence>MILQLMIACWFGFGLASTAPLNSKGPFAPSPPGVRPPCAAKSATFCEEVEKYPAKLIQKLLQAAPLHMYDLFTDESEGLDEPPEYILHQEMRSVTDEPEISRKIRSTEQRSKSNVPSSDLVTNCSVISKQASPKLAANIHGEWKVIAQEEKIKFTQKIPVKICDQSEMCQTSCTQFYSLTALLAVDTSGAIVEDTFWMPSSCYCTSSPANMP</sequence>
<dbReference type="GO" id="GO:0021556">
    <property type="term" value="P:central nervous system formation"/>
    <property type="evidence" value="ECO:0007669"/>
    <property type="project" value="TreeGrafter"/>
</dbReference>
<name>A0A087UF79_STEMI</name>
<dbReference type="AlphaFoldDB" id="A0A087UF79"/>
<feature type="domain" description="Spaetzle" evidence="5">
    <location>
        <begin position="123"/>
        <end position="205"/>
    </location>
</feature>
<dbReference type="GO" id="GO:0008083">
    <property type="term" value="F:growth factor activity"/>
    <property type="evidence" value="ECO:0007669"/>
    <property type="project" value="TreeGrafter"/>
</dbReference>
<dbReference type="GO" id="GO:0005121">
    <property type="term" value="F:Toll binding"/>
    <property type="evidence" value="ECO:0007669"/>
    <property type="project" value="TreeGrafter"/>
</dbReference>
<keyword evidence="1 4" id="KW-0732">Signal</keyword>
<dbReference type="Gene3D" id="2.10.90.10">
    <property type="entry name" value="Cystine-knot cytokines"/>
    <property type="match status" value="1"/>
</dbReference>
<evidence type="ECO:0000256" key="4">
    <source>
        <dbReference type="SAM" id="SignalP"/>
    </source>
</evidence>
<dbReference type="GO" id="GO:0045087">
    <property type="term" value="P:innate immune response"/>
    <property type="evidence" value="ECO:0007669"/>
    <property type="project" value="TreeGrafter"/>
</dbReference>
<feature type="chain" id="PRO_5001830454" description="Spaetzle domain-containing protein" evidence="4">
    <location>
        <begin position="17"/>
        <end position="212"/>
    </location>
</feature>
<dbReference type="InterPro" id="IPR032104">
    <property type="entry name" value="Spaetzle"/>
</dbReference>
<feature type="non-terminal residue" evidence="6">
    <location>
        <position position="212"/>
    </location>
</feature>
<dbReference type="EMBL" id="KK119553">
    <property type="protein sequence ID" value="KFM76018.1"/>
    <property type="molecule type" value="Genomic_DNA"/>
</dbReference>
<dbReference type="Proteomes" id="UP000054359">
    <property type="component" value="Unassembled WGS sequence"/>
</dbReference>
<evidence type="ECO:0000313" key="7">
    <source>
        <dbReference type="Proteomes" id="UP000054359"/>
    </source>
</evidence>
<accession>A0A087UF79</accession>
<evidence type="ECO:0000259" key="5">
    <source>
        <dbReference type="Pfam" id="PF16077"/>
    </source>
</evidence>
<keyword evidence="3" id="KW-0325">Glycoprotein</keyword>
<dbReference type="GO" id="GO:0005615">
    <property type="term" value="C:extracellular space"/>
    <property type="evidence" value="ECO:0007669"/>
    <property type="project" value="UniProtKB-ARBA"/>
</dbReference>
<dbReference type="SUPFAM" id="SSF57501">
    <property type="entry name" value="Cystine-knot cytokines"/>
    <property type="match status" value="1"/>
</dbReference>
<dbReference type="OMA" id="KSATFCE"/>
<organism evidence="6 7">
    <name type="scientific">Stegodyphus mimosarum</name>
    <name type="common">African social velvet spider</name>
    <dbReference type="NCBI Taxonomy" id="407821"/>
    <lineage>
        <taxon>Eukaryota</taxon>
        <taxon>Metazoa</taxon>
        <taxon>Ecdysozoa</taxon>
        <taxon>Arthropoda</taxon>
        <taxon>Chelicerata</taxon>
        <taxon>Arachnida</taxon>
        <taxon>Araneae</taxon>
        <taxon>Araneomorphae</taxon>
        <taxon>Entelegynae</taxon>
        <taxon>Eresoidea</taxon>
        <taxon>Eresidae</taxon>
        <taxon>Stegodyphus</taxon>
    </lineage>
</organism>
<proteinExistence type="predicted"/>
<evidence type="ECO:0000256" key="3">
    <source>
        <dbReference type="ARBA" id="ARBA00023180"/>
    </source>
</evidence>